<evidence type="ECO:0000256" key="1">
    <source>
        <dbReference type="SAM" id="Phobius"/>
    </source>
</evidence>
<dbReference type="Pfam" id="PF04773">
    <property type="entry name" value="FecR"/>
    <property type="match status" value="1"/>
</dbReference>
<dbReference type="KEGG" id="hhy:Halhy_1560"/>
<dbReference type="Proteomes" id="UP000008461">
    <property type="component" value="Chromosome"/>
</dbReference>
<keyword evidence="1" id="KW-1133">Transmembrane helix</keyword>
<dbReference type="PANTHER" id="PTHR30273:SF2">
    <property type="entry name" value="PROTEIN FECR"/>
    <property type="match status" value="1"/>
</dbReference>
<feature type="domain" description="FecR protein" evidence="2">
    <location>
        <begin position="135"/>
        <end position="226"/>
    </location>
</feature>
<keyword evidence="1" id="KW-0812">Transmembrane</keyword>
<reference key="2">
    <citation type="submission" date="2011-04" db="EMBL/GenBank/DDBJ databases">
        <title>Complete sequence of chromosome of Haliscomenobacter hydrossis DSM 1100.</title>
        <authorList>
            <consortium name="US DOE Joint Genome Institute (JGI-PGF)"/>
            <person name="Lucas S."/>
            <person name="Han J."/>
            <person name="Lapidus A."/>
            <person name="Bruce D."/>
            <person name="Goodwin L."/>
            <person name="Pitluck S."/>
            <person name="Peters L."/>
            <person name="Kyrpides N."/>
            <person name="Mavromatis K."/>
            <person name="Ivanova N."/>
            <person name="Ovchinnikova G."/>
            <person name="Pagani I."/>
            <person name="Daligault H."/>
            <person name="Detter J.C."/>
            <person name="Han C."/>
            <person name="Land M."/>
            <person name="Hauser L."/>
            <person name="Markowitz V."/>
            <person name="Cheng J.-F."/>
            <person name="Hugenholtz P."/>
            <person name="Woyke T."/>
            <person name="Wu D."/>
            <person name="Verbarg S."/>
            <person name="Frueling A."/>
            <person name="Brambilla E."/>
            <person name="Klenk H.-P."/>
            <person name="Eisen J.A."/>
        </authorList>
    </citation>
    <scope>NUCLEOTIDE SEQUENCE</scope>
    <source>
        <strain>DSM 1100</strain>
    </source>
</reference>
<keyword evidence="1" id="KW-0472">Membrane</keyword>
<dbReference type="Gene3D" id="3.55.50.30">
    <property type="match status" value="1"/>
</dbReference>
<keyword evidence="4" id="KW-1185">Reference proteome</keyword>
<gene>
    <name evidence="3" type="ordered locus">Halhy_1560</name>
</gene>
<evidence type="ECO:0000313" key="4">
    <source>
        <dbReference type="Proteomes" id="UP000008461"/>
    </source>
</evidence>
<evidence type="ECO:0000259" key="2">
    <source>
        <dbReference type="Pfam" id="PF04773"/>
    </source>
</evidence>
<dbReference type="PIRSF" id="PIRSF018266">
    <property type="entry name" value="FecR"/>
    <property type="match status" value="1"/>
</dbReference>
<dbReference type="InterPro" id="IPR012373">
    <property type="entry name" value="Ferrdict_sens_TM"/>
</dbReference>
<dbReference type="eggNOG" id="COG3712">
    <property type="taxonomic scope" value="Bacteria"/>
</dbReference>
<reference evidence="3 4" key="1">
    <citation type="journal article" date="2011" name="Stand. Genomic Sci.">
        <title>Complete genome sequence of Haliscomenobacter hydrossis type strain (O).</title>
        <authorList>
            <consortium name="US DOE Joint Genome Institute (JGI-PGF)"/>
            <person name="Daligault H."/>
            <person name="Lapidus A."/>
            <person name="Zeytun A."/>
            <person name="Nolan M."/>
            <person name="Lucas S."/>
            <person name="Del Rio T.G."/>
            <person name="Tice H."/>
            <person name="Cheng J.F."/>
            <person name="Tapia R."/>
            <person name="Han C."/>
            <person name="Goodwin L."/>
            <person name="Pitluck S."/>
            <person name="Liolios K."/>
            <person name="Pagani I."/>
            <person name="Ivanova N."/>
            <person name="Huntemann M."/>
            <person name="Mavromatis K."/>
            <person name="Mikhailova N."/>
            <person name="Pati A."/>
            <person name="Chen A."/>
            <person name="Palaniappan K."/>
            <person name="Land M."/>
            <person name="Hauser L."/>
            <person name="Brambilla E.M."/>
            <person name="Rohde M."/>
            <person name="Verbarg S."/>
            <person name="Goker M."/>
            <person name="Bristow J."/>
            <person name="Eisen J.A."/>
            <person name="Markowitz V."/>
            <person name="Hugenholtz P."/>
            <person name="Kyrpides N.C."/>
            <person name="Klenk H.P."/>
            <person name="Woyke T."/>
        </authorList>
    </citation>
    <scope>NUCLEOTIDE SEQUENCE [LARGE SCALE GENOMIC DNA]</scope>
    <source>
        <strain evidence="4">ATCC 27775 / DSM 1100 / LMG 10767 / O</strain>
    </source>
</reference>
<dbReference type="RefSeq" id="WP_013764006.1">
    <property type="nucleotide sequence ID" value="NC_015510.1"/>
</dbReference>
<name>F4KZI2_HALH1</name>
<sequence>MKPETFTSYSALDFAQEPSFIRWVRAGDEEAAVFWQNWLDQHPEKASEVAEGRKLAQALTVREEEPSEAVLNALWNRIDLATSIAKEPLVQTTPTVAPTSLREARIRPLRRWLSYAAAACVTLLLVALLYNPTERVSAGIGQKLTHQLPDGSSVAINAASSISYHPWRWRFTRQVELEGEAFFQVTKGSRFVVKAVQGQVEVLGTSFNVRARGNSFAVSCVTGKVRVSNPKGAQILTPGLITQTNENGDLVTPYTIDNQPSGAWRDGKFYFTQTPLEEVFAEIQRQFEVRIQTTPEIARRKVTTYFEGSNVDTALFNVCWPLRLETSTRGDLILVK</sequence>
<dbReference type="EMBL" id="CP002691">
    <property type="protein sequence ID" value="AEE49452.1"/>
    <property type="molecule type" value="Genomic_DNA"/>
</dbReference>
<feature type="transmembrane region" description="Helical" evidence="1">
    <location>
        <begin position="112"/>
        <end position="130"/>
    </location>
</feature>
<evidence type="ECO:0000313" key="3">
    <source>
        <dbReference type="EMBL" id="AEE49452.1"/>
    </source>
</evidence>
<dbReference type="Gene3D" id="2.60.120.1440">
    <property type="match status" value="1"/>
</dbReference>
<dbReference type="STRING" id="760192.Halhy_1560"/>
<dbReference type="HOGENOM" id="CLU_050192_2_1_10"/>
<dbReference type="GO" id="GO:0016989">
    <property type="term" value="F:sigma factor antagonist activity"/>
    <property type="evidence" value="ECO:0007669"/>
    <property type="project" value="TreeGrafter"/>
</dbReference>
<dbReference type="PANTHER" id="PTHR30273">
    <property type="entry name" value="PERIPLASMIC SIGNAL SENSOR AND SIGMA FACTOR ACTIVATOR FECR-RELATED"/>
    <property type="match status" value="1"/>
</dbReference>
<accession>F4KZI2</accession>
<organism evidence="3 4">
    <name type="scientific">Haliscomenobacter hydrossis (strain ATCC 27775 / DSM 1100 / LMG 10767 / O)</name>
    <dbReference type="NCBI Taxonomy" id="760192"/>
    <lineage>
        <taxon>Bacteria</taxon>
        <taxon>Pseudomonadati</taxon>
        <taxon>Bacteroidota</taxon>
        <taxon>Saprospiria</taxon>
        <taxon>Saprospirales</taxon>
        <taxon>Haliscomenobacteraceae</taxon>
        <taxon>Haliscomenobacter</taxon>
    </lineage>
</organism>
<dbReference type="OrthoDB" id="1523489at2"/>
<dbReference type="AlphaFoldDB" id="F4KZI2"/>
<proteinExistence type="predicted"/>
<dbReference type="InterPro" id="IPR006860">
    <property type="entry name" value="FecR"/>
</dbReference>
<protein>
    <submittedName>
        <fullName evidence="3">Anti-FecI sigma factor, FecR</fullName>
    </submittedName>
</protein>